<keyword evidence="3" id="KW-1185">Reference proteome</keyword>
<name>A0ABD0JGU2_9CAEN</name>
<evidence type="ECO:0000313" key="3">
    <source>
        <dbReference type="Proteomes" id="UP001519460"/>
    </source>
</evidence>
<sequence>MLSFARRKPHNCETYSLRYLFVSFILLLIELAQQTGSSIVHVQCGRHTVKPILRQIIGLAGSSQDRYTSSVSSLVVDSGHSCAVHVPRSGRSGNELSFELCRGRRDTVCKHTAMINILASVNDAFKTMVTPVLSTCQGVAALGTSFCLSFG</sequence>
<gene>
    <name evidence="2" type="ORF">BaRGS_00034618</name>
</gene>
<reference evidence="2 3" key="1">
    <citation type="journal article" date="2023" name="Sci. Data">
        <title>Genome assembly of the Korean intertidal mud-creeper Batillaria attramentaria.</title>
        <authorList>
            <person name="Patra A.K."/>
            <person name="Ho P.T."/>
            <person name="Jun S."/>
            <person name="Lee S.J."/>
            <person name="Kim Y."/>
            <person name="Won Y.J."/>
        </authorList>
    </citation>
    <scope>NUCLEOTIDE SEQUENCE [LARGE SCALE GENOMIC DNA]</scope>
    <source>
        <strain evidence="2">Wonlab-2016</strain>
    </source>
</reference>
<evidence type="ECO:0008006" key="4">
    <source>
        <dbReference type="Google" id="ProtNLM"/>
    </source>
</evidence>
<proteinExistence type="predicted"/>
<dbReference type="EMBL" id="JACVVK020000446">
    <property type="protein sequence ID" value="KAK7474158.1"/>
    <property type="molecule type" value="Genomic_DNA"/>
</dbReference>
<feature type="chain" id="PRO_5044875637" description="SWIM-type domain-containing protein" evidence="1">
    <location>
        <begin position="38"/>
        <end position="151"/>
    </location>
</feature>
<evidence type="ECO:0000256" key="1">
    <source>
        <dbReference type="SAM" id="SignalP"/>
    </source>
</evidence>
<organism evidence="2 3">
    <name type="scientific">Batillaria attramentaria</name>
    <dbReference type="NCBI Taxonomy" id="370345"/>
    <lineage>
        <taxon>Eukaryota</taxon>
        <taxon>Metazoa</taxon>
        <taxon>Spiralia</taxon>
        <taxon>Lophotrochozoa</taxon>
        <taxon>Mollusca</taxon>
        <taxon>Gastropoda</taxon>
        <taxon>Caenogastropoda</taxon>
        <taxon>Sorbeoconcha</taxon>
        <taxon>Cerithioidea</taxon>
        <taxon>Batillariidae</taxon>
        <taxon>Batillaria</taxon>
    </lineage>
</organism>
<feature type="signal peptide" evidence="1">
    <location>
        <begin position="1"/>
        <end position="37"/>
    </location>
</feature>
<keyword evidence="1" id="KW-0732">Signal</keyword>
<protein>
    <recommendedName>
        <fullName evidence="4">SWIM-type domain-containing protein</fullName>
    </recommendedName>
</protein>
<comment type="caution">
    <text evidence="2">The sequence shown here is derived from an EMBL/GenBank/DDBJ whole genome shotgun (WGS) entry which is preliminary data.</text>
</comment>
<evidence type="ECO:0000313" key="2">
    <source>
        <dbReference type="EMBL" id="KAK7474158.1"/>
    </source>
</evidence>
<dbReference type="AlphaFoldDB" id="A0ABD0JGU2"/>
<dbReference type="Proteomes" id="UP001519460">
    <property type="component" value="Unassembled WGS sequence"/>
</dbReference>
<accession>A0ABD0JGU2</accession>